<accession>A0A9P9WKK1</accession>
<dbReference type="GO" id="GO:0004497">
    <property type="term" value="F:monooxygenase activity"/>
    <property type="evidence" value="ECO:0007669"/>
    <property type="project" value="UniProtKB-KW"/>
</dbReference>
<comment type="caution">
    <text evidence="9">The sequence shown here is derived from an EMBL/GenBank/DDBJ whole genome shotgun (WGS) entry which is preliminary data.</text>
</comment>
<dbReference type="FunFam" id="3.50.50.60:FF:000156">
    <property type="entry name" value="Salicylate hydroxylase, putative"/>
    <property type="match status" value="1"/>
</dbReference>
<dbReference type="PANTHER" id="PTHR13789">
    <property type="entry name" value="MONOOXYGENASE"/>
    <property type="match status" value="1"/>
</dbReference>
<gene>
    <name evidence="9" type="ORF">JX265_007145</name>
</gene>
<keyword evidence="6" id="KW-0503">Monooxygenase</keyword>
<dbReference type="SUPFAM" id="SSF51905">
    <property type="entry name" value="FAD/NAD(P)-binding domain"/>
    <property type="match status" value="1"/>
</dbReference>
<keyword evidence="7" id="KW-0732">Signal</keyword>
<dbReference type="Pfam" id="PF01494">
    <property type="entry name" value="FAD_binding_3"/>
    <property type="match status" value="1"/>
</dbReference>
<dbReference type="Proteomes" id="UP000829685">
    <property type="component" value="Unassembled WGS sequence"/>
</dbReference>
<dbReference type="PANTHER" id="PTHR13789:SF316">
    <property type="entry name" value="FAD-BINDING DOMAIN-CONTAINING PROTEIN"/>
    <property type="match status" value="1"/>
</dbReference>
<dbReference type="InterPro" id="IPR050493">
    <property type="entry name" value="FAD-dep_Monooxygenase_BioMet"/>
</dbReference>
<dbReference type="AlphaFoldDB" id="A0A9P9WKK1"/>
<keyword evidence="10" id="KW-1185">Reference proteome</keyword>
<reference evidence="9" key="1">
    <citation type="submission" date="2021-03" db="EMBL/GenBank/DDBJ databases">
        <title>Revisited historic fungal species revealed as producer of novel bioactive compounds through whole genome sequencing and comparative genomics.</title>
        <authorList>
            <person name="Vignolle G.A."/>
            <person name="Hochenegger N."/>
            <person name="Mach R.L."/>
            <person name="Mach-Aigner A.R."/>
            <person name="Javad Rahimi M."/>
            <person name="Salim K.A."/>
            <person name="Chan C.M."/>
            <person name="Lim L.B.L."/>
            <person name="Cai F."/>
            <person name="Druzhinina I.S."/>
            <person name="U'Ren J.M."/>
            <person name="Derntl C."/>
        </authorList>
    </citation>
    <scope>NUCLEOTIDE SEQUENCE</scope>
    <source>
        <strain evidence="9">TUCIM 5799</strain>
    </source>
</reference>
<keyword evidence="3" id="KW-0285">Flavoprotein</keyword>
<evidence type="ECO:0000259" key="8">
    <source>
        <dbReference type="Pfam" id="PF01494"/>
    </source>
</evidence>
<feature type="chain" id="PRO_5040291462" description="FAD-binding domain-containing protein" evidence="7">
    <location>
        <begin position="20"/>
        <end position="410"/>
    </location>
</feature>
<evidence type="ECO:0000256" key="2">
    <source>
        <dbReference type="ARBA" id="ARBA00007992"/>
    </source>
</evidence>
<evidence type="ECO:0000313" key="9">
    <source>
        <dbReference type="EMBL" id="KAI1868322.1"/>
    </source>
</evidence>
<evidence type="ECO:0000256" key="3">
    <source>
        <dbReference type="ARBA" id="ARBA00022630"/>
    </source>
</evidence>
<dbReference type="EMBL" id="JAFIMR010000017">
    <property type="protein sequence ID" value="KAI1868322.1"/>
    <property type="molecule type" value="Genomic_DNA"/>
</dbReference>
<organism evidence="9 10">
    <name type="scientific">Neoarthrinium moseri</name>
    <dbReference type="NCBI Taxonomy" id="1658444"/>
    <lineage>
        <taxon>Eukaryota</taxon>
        <taxon>Fungi</taxon>
        <taxon>Dikarya</taxon>
        <taxon>Ascomycota</taxon>
        <taxon>Pezizomycotina</taxon>
        <taxon>Sordariomycetes</taxon>
        <taxon>Xylariomycetidae</taxon>
        <taxon>Amphisphaeriales</taxon>
        <taxon>Apiosporaceae</taxon>
        <taxon>Neoarthrinium</taxon>
    </lineage>
</organism>
<dbReference type="PRINTS" id="PR00420">
    <property type="entry name" value="RNGMNOXGNASE"/>
</dbReference>
<dbReference type="InterPro" id="IPR002938">
    <property type="entry name" value="FAD-bd"/>
</dbReference>
<sequence>MSKVGIIGAGLSGLTLALALHQQSIPSIIYESRPDAPLNIGGAVMLSPNALRVLDRLGVYERIRTRGYTFTKVDYRNAVTDTVTEMQEFGGKDKYGYDALRIYRSELIDVLLEMLEAAGVSIKYGRKFAKVLEETERQVTWEFTDGSRETAQLLVGADGIHSTVRKYLYPDLVPKFTGLAGITAAVPTAQLQAPVDLHLPLTYVLPGKGGFVIAPQQVDGSEQLIGKQRRVEKDLTREEWAAFMADKESQVKFLQDIDPAFPEVVHRAVSNIPHDKINVWPFYVVPRLNAWSSEDQHRRVVILGDAAHAIPPSAGQGINQAFEDVYMLSLLLSDTAKENNKDYLAASLKWWQESRQARVDQVLELNKQIDLRRLPQSQDSDGLEKLNFEVGWLYDIDLDQVVGNWLKEFQ</sequence>
<keyword evidence="5" id="KW-0560">Oxidoreductase</keyword>
<evidence type="ECO:0000256" key="1">
    <source>
        <dbReference type="ARBA" id="ARBA00005179"/>
    </source>
</evidence>
<dbReference type="Gene3D" id="3.50.50.60">
    <property type="entry name" value="FAD/NAD(P)-binding domain"/>
    <property type="match status" value="1"/>
</dbReference>
<comment type="similarity">
    <text evidence="2">Belongs to the paxM FAD-dependent monooxygenase family.</text>
</comment>
<evidence type="ECO:0000256" key="6">
    <source>
        <dbReference type="ARBA" id="ARBA00023033"/>
    </source>
</evidence>
<evidence type="ECO:0000256" key="7">
    <source>
        <dbReference type="SAM" id="SignalP"/>
    </source>
</evidence>
<feature type="domain" description="FAD-binding" evidence="8">
    <location>
        <begin position="3"/>
        <end position="363"/>
    </location>
</feature>
<keyword evidence="4" id="KW-0274">FAD</keyword>
<dbReference type="InterPro" id="IPR036188">
    <property type="entry name" value="FAD/NAD-bd_sf"/>
</dbReference>
<evidence type="ECO:0000256" key="4">
    <source>
        <dbReference type="ARBA" id="ARBA00022827"/>
    </source>
</evidence>
<dbReference type="GO" id="GO:0071949">
    <property type="term" value="F:FAD binding"/>
    <property type="evidence" value="ECO:0007669"/>
    <property type="project" value="InterPro"/>
</dbReference>
<comment type="pathway">
    <text evidence="1">Secondary metabolite biosynthesis.</text>
</comment>
<evidence type="ECO:0000313" key="10">
    <source>
        <dbReference type="Proteomes" id="UP000829685"/>
    </source>
</evidence>
<evidence type="ECO:0000256" key="5">
    <source>
        <dbReference type="ARBA" id="ARBA00023002"/>
    </source>
</evidence>
<proteinExistence type="inferred from homology"/>
<feature type="signal peptide" evidence="7">
    <location>
        <begin position="1"/>
        <end position="19"/>
    </location>
</feature>
<protein>
    <recommendedName>
        <fullName evidence="8">FAD-binding domain-containing protein</fullName>
    </recommendedName>
</protein>
<name>A0A9P9WKK1_9PEZI</name>